<protein>
    <submittedName>
        <fullName evidence="1">Uncharacterized protein</fullName>
    </submittedName>
</protein>
<dbReference type="EMBL" id="JAPRAY010000015">
    <property type="protein sequence ID" value="MCZ0668230.1"/>
    <property type="molecule type" value="Genomic_DNA"/>
</dbReference>
<gene>
    <name evidence="1" type="ORF">OZZ17_11870</name>
</gene>
<evidence type="ECO:0000313" key="1">
    <source>
        <dbReference type="EMBL" id="MCZ0668230.1"/>
    </source>
</evidence>
<accession>A0A9Q4F0V9</accession>
<proteinExistence type="predicted"/>
<dbReference type="AlphaFoldDB" id="A0A9Q4F0V9"/>
<sequence length="45" mass="5147">MTIKNIVVINGKEVEIRDLPDAELFAEKLNRKALTARNYTEEKTA</sequence>
<dbReference type="RefSeq" id="WP_268803634.1">
    <property type="nucleotide sequence ID" value="NZ_JAPRAY010000015.1"/>
</dbReference>
<comment type="caution">
    <text evidence="1">The sequence shown here is derived from an EMBL/GenBank/DDBJ whole genome shotgun (WGS) entry which is preliminary data.</text>
</comment>
<organism evidence="1 2">
    <name type="scientific">Mediterraneibacter gnavus</name>
    <name type="common">Ruminococcus gnavus</name>
    <dbReference type="NCBI Taxonomy" id="33038"/>
    <lineage>
        <taxon>Bacteria</taxon>
        <taxon>Bacillati</taxon>
        <taxon>Bacillota</taxon>
        <taxon>Clostridia</taxon>
        <taxon>Lachnospirales</taxon>
        <taxon>Lachnospiraceae</taxon>
        <taxon>Mediterraneibacter</taxon>
    </lineage>
</organism>
<reference evidence="1" key="1">
    <citation type="submission" date="2022-11" db="EMBL/GenBank/DDBJ databases">
        <title>Temperate bacteriophages infecting mucin-degrading bacterium Ruminococcus gnavus from the human gut.</title>
        <authorList>
            <person name="Buttimer C."/>
        </authorList>
    </citation>
    <scope>NUCLEOTIDE SEQUENCE</scope>
    <source>
        <strain evidence="1">CCUG 49994</strain>
    </source>
</reference>
<name>A0A9Q4F0V9_MEDGN</name>
<evidence type="ECO:0000313" key="2">
    <source>
        <dbReference type="Proteomes" id="UP001079535"/>
    </source>
</evidence>
<dbReference type="Proteomes" id="UP001079535">
    <property type="component" value="Unassembled WGS sequence"/>
</dbReference>